<organism evidence="2">
    <name type="scientific">Veillonella ratti</name>
    <dbReference type="NCBI Taxonomy" id="103892"/>
    <lineage>
        <taxon>Bacteria</taxon>
        <taxon>Bacillati</taxon>
        <taxon>Bacillota</taxon>
        <taxon>Negativicutes</taxon>
        <taxon>Veillonellales</taxon>
        <taxon>Veillonellaceae</taxon>
        <taxon>Veillonella</taxon>
    </lineage>
</organism>
<proteinExistence type="predicted"/>
<dbReference type="RefSeq" id="WP_021840034.1">
    <property type="nucleotide sequence ID" value="NZ_CACRUX010000033.1"/>
</dbReference>
<sequence length="91" mass="10743">MVDYELEKYRGNSLVEEPSLYFKIIFKMCRVITIGEYYYLKSLGGLWTINQGIAFLYLPSEFYMIEAILGLVVCIFIGRIGSSWIKRYYKL</sequence>
<keyword evidence="1" id="KW-0472">Membrane</keyword>
<dbReference type="EMBL" id="CACRUX010000033">
    <property type="protein sequence ID" value="VYT94019.1"/>
    <property type="molecule type" value="Genomic_DNA"/>
</dbReference>
<evidence type="ECO:0000313" key="2">
    <source>
        <dbReference type="EMBL" id="VYT94019.1"/>
    </source>
</evidence>
<dbReference type="AlphaFoldDB" id="A0A6N3AN95"/>
<keyword evidence="1" id="KW-1133">Transmembrane helix</keyword>
<keyword evidence="1" id="KW-0812">Transmembrane</keyword>
<reference evidence="2" key="1">
    <citation type="submission" date="2019-11" db="EMBL/GenBank/DDBJ databases">
        <authorList>
            <person name="Feng L."/>
        </authorList>
    </citation>
    <scope>NUCLEOTIDE SEQUENCE</scope>
    <source>
        <strain evidence="2">VrattiLFYP33</strain>
    </source>
</reference>
<feature type="transmembrane region" description="Helical" evidence="1">
    <location>
        <begin position="60"/>
        <end position="81"/>
    </location>
</feature>
<accession>A0A6N3AN95</accession>
<name>A0A6N3AN95_9FIRM</name>
<gene>
    <name evidence="2" type="ORF">VRLFYP33_00839</name>
</gene>
<protein>
    <submittedName>
        <fullName evidence="2">Uncharacterized protein</fullName>
    </submittedName>
</protein>
<evidence type="ECO:0000256" key="1">
    <source>
        <dbReference type="SAM" id="Phobius"/>
    </source>
</evidence>